<accession>A0ABP0C7W1</accession>
<dbReference type="PANTHER" id="PTHR38117:SF2">
    <property type="entry name" value="NACHT AND WD40 DOMAIN PROTEIN"/>
    <property type="match status" value="1"/>
</dbReference>
<comment type="caution">
    <text evidence="3">The sequence shown here is derived from an EMBL/GenBank/DDBJ whole genome shotgun (WGS) entry which is preliminary data.</text>
</comment>
<dbReference type="Proteomes" id="UP001642405">
    <property type="component" value="Unassembled WGS sequence"/>
</dbReference>
<protein>
    <recommendedName>
        <fullName evidence="2">DUF7053 domain-containing protein</fullName>
    </recommendedName>
</protein>
<sequence>MSKRATFTTVTPLPPHITRASVVSFLHNYEAMIDINPLVTDRYRIPPPKDADPDEAGCVWYQLTDAVAMPWSASSPTTRTASAVDSAAAKTKSGNVSYTCAFHPLSDGLQTHCRAPLGVDIRDRWTVGGNERGEPRQPVELGLEALGAPKAGLYLREDVDLRCNRLMAGFVKKTLKKSHEAVVQKLNSDLASTGAPVMKSPLSPSGQFLSESIPSNIRRSSGCGRSRKASTKPFSRSQNIFKSCGGSSSSSRSSSSNGLVPSSIRHHTPHLRLISITSSIASNNSSIFFTITASTSTSTSIPTLILKTTPVPASLAVGPPPSKPNARQAQHHQQNQQNQRTLHPHFPQHSCTEASTSNKPSSLSLPGTSLASVSTTATASTVAGAVSPSSSPSPSPRLTPPAVHYDRFKMTASPLTRLQLQLPRVSAFVPPPMVAAAEIAATSNDTKIASNDSFAEKEQRHLLYQQLLPPLVFSAREVASTEPRRKSTGSDAASAVGNSGLSDVDSLPFHNLSLCPQPLRIGGQRRASAGQPQQPPNTTQQPLTLLLPKKEPLNPTVQPQTEQTYLPSQPLKPFQQVARAVEEPVEEAAPAIVQMDYPEMNPYVYNEDDYEDILVVTPVDTPILATDNHEQHNGPYSPTVFAEFDNGTKSGESATLESVAAAPVPDWQQWRKFLSQDMD</sequence>
<dbReference type="EMBL" id="CAWUHB010000042">
    <property type="protein sequence ID" value="CAK7228115.1"/>
    <property type="molecule type" value="Genomic_DNA"/>
</dbReference>
<feature type="compositionally biased region" description="Polar residues" evidence="1">
    <location>
        <begin position="232"/>
        <end position="241"/>
    </location>
</feature>
<name>A0ABP0C7W1_9PEZI</name>
<feature type="region of interest" description="Disordered" evidence="1">
    <location>
        <begin position="193"/>
        <end position="264"/>
    </location>
</feature>
<dbReference type="InterPro" id="IPR055481">
    <property type="entry name" value="DUF7053"/>
</dbReference>
<evidence type="ECO:0000256" key="1">
    <source>
        <dbReference type="SAM" id="MobiDB-lite"/>
    </source>
</evidence>
<dbReference type="PANTHER" id="PTHR38117">
    <property type="entry name" value="NACHT AND WD40 DOMAIN PROTEIN"/>
    <property type="match status" value="1"/>
</dbReference>
<proteinExistence type="predicted"/>
<feature type="region of interest" description="Disordered" evidence="1">
    <location>
        <begin position="312"/>
        <end position="369"/>
    </location>
</feature>
<feature type="compositionally biased region" description="Low complexity" evidence="1">
    <location>
        <begin position="243"/>
        <end position="263"/>
    </location>
</feature>
<dbReference type="Pfam" id="PF23155">
    <property type="entry name" value="DUF7053"/>
    <property type="match status" value="1"/>
</dbReference>
<feature type="region of interest" description="Disordered" evidence="1">
    <location>
        <begin position="522"/>
        <end position="541"/>
    </location>
</feature>
<keyword evidence="4" id="KW-1185">Reference proteome</keyword>
<evidence type="ECO:0000313" key="4">
    <source>
        <dbReference type="Proteomes" id="UP001642405"/>
    </source>
</evidence>
<evidence type="ECO:0000313" key="3">
    <source>
        <dbReference type="EMBL" id="CAK7228115.1"/>
    </source>
</evidence>
<feature type="domain" description="DUF7053" evidence="2">
    <location>
        <begin position="2"/>
        <end position="188"/>
    </location>
</feature>
<organism evidence="3 4">
    <name type="scientific">Sporothrix curviconia</name>
    <dbReference type="NCBI Taxonomy" id="1260050"/>
    <lineage>
        <taxon>Eukaryota</taxon>
        <taxon>Fungi</taxon>
        <taxon>Dikarya</taxon>
        <taxon>Ascomycota</taxon>
        <taxon>Pezizomycotina</taxon>
        <taxon>Sordariomycetes</taxon>
        <taxon>Sordariomycetidae</taxon>
        <taxon>Ophiostomatales</taxon>
        <taxon>Ophiostomataceae</taxon>
        <taxon>Sporothrix</taxon>
    </lineage>
</organism>
<feature type="compositionally biased region" description="Polar residues" evidence="1">
    <location>
        <begin position="349"/>
        <end position="366"/>
    </location>
</feature>
<feature type="compositionally biased region" description="Polar residues" evidence="1">
    <location>
        <begin position="202"/>
        <end position="219"/>
    </location>
</feature>
<gene>
    <name evidence="3" type="ORF">SCUCBS95973_006771</name>
</gene>
<reference evidence="3 4" key="1">
    <citation type="submission" date="2024-01" db="EMBL/GenBank/DDBJ databases">
        <authorList>
            <person name="Allen C."/>
            <person name="Tagirdzhanova G."/>
        </authorList>
    </citation>
    <scope>NUCLEOTIDE SEQUENCE [LARGE SCALE GENOMIC DNA]</scope>
</reference>
<feature type="compositionally biased region" description="Low complexity" evidence="1">
    <location>
        <begin position="326"/>
        <end position="340"/>
    </location>
</feature>
<evidence type="ECO:0000259" key="2">
    <source>
        <dbReference type="Pfam" id="PF23155"/>
    </source>
</evidence>
<feature type="region of interest" description="Disordered" evidence="1">
    <location>
        <begin position="383"/>
        <end position="402"/>
    </location>
</feature>